<comment type="caution">
    <text evidence="2">The sequence shown here is derived from an EMBL/GenBank/DDBJ whole genome shotgun (WGS) entry which is preliminary data.</text>
</comment>
<reference evidence="2 3" key="1">
    <citation type="submission" date="2018-12" db="EMBL/GenBank/DDBJ databases">
        <title>Genomic taxonomy of the Vibrionaceae family.</title>
        <authorList>
            <person name="Gomez-Gil B."/>
            <person name="Enciso-Ibarra K."/>
        </authorList>
    </citation>
    <scope>NUCLEOTIDE SEQUENCE [LARGE SCALE GENOMIC DNA]</scope>
    <source>
        <strain evidence="2 3">CAIM 594</strain>
    </source>
</reference>
<sequence length="183" mass="21966">MMMERIRREHSYMVRLLAVLKQNIAQLQAEKFINYSLVKEVVDYLANHSERVHHPKEDILYNYYMEHYGHKQELENLEHEHEVLSDKTHTFLNTVEMILQDAVVPQDMFVKQLEEFILAQKRHLEIEERFILPLIEKSFNLHDWQEVEKLWSVGESDPVFGDTIAEEYQQIANRVRQGEQDCV</sequence>
<dbReference type="EMBL" id="RSFA01000064">
    <property type="protein sequence ID" value="RSD30494.1"/>
    <property type="molecule type" value="Genomic_DNA"/>
</dbReference>
<dbReference type="Gene3D" id="1.20.120.520">
    <property type="entry name" value="nmb1532 protein domain like"/>
    <property type="match status" value="1"/>
</dbReference>
<dbReference type="Pfam" id="PF01814">
    <property type="entry name" value="Hemerythrin"/>
    <property type="match status" value="1"/>
</dbReference>
<dbReference type="Proteomes" id="UP000269041">
    <property type="component" value="Unassembled WGS sequence"/>
</dbReference>
<dbReference type="RefSeq" id="WP_125322280.1">
    <property type="nucleotide sequence ID" value="NZ_AP024889.1"/>
</dbReference>
<accession>A0A427U1F6</accession>
<protein>
    <submittedName>
        <fullName evidence="2">Hemerythrin domain-containing protein</fullName>
    </submittedName>
</protein>
<evidence type="ECO:0000313" key="2">
    <source>
        <dbReference type="EMBL" id="RSD30494.1"/>
    </source>
</evidence>
<evidence type="ECO:0000313" key="3">
    <source>
        <dbReference type="Proteomes" id="UP000269041"/>
    </source>
</evidence>
<name>A0A427U1F6_9VIBR</name>
<proteinExistence type="predicted"/>
<keyword evidence="3" id="KW-1185">Reference proteome</keyword>
<dbReference type="OrthoDB" id="7349010at2"/>
<dbReference type="PANTHER" id="PTHR39966">
    <property type="entry name" value="BLL2471 PROTEIN-RELATED"/>
    <property type="match status" value="1"/>
</dbReference>
<dbReference type="AlphaFoldDB" id="A0A427U1F6"/>
<organism evidence="2 3">
    <name type="scientific">Vibrio pectenicida</name>
    <dbReference type="NCBI Taxonomy" id="62763"/>
    <lineage>
        <taxon>Bacteria</taxon>
        <taxon>Pseudomonadati</taxon>
        <taxon>Pseudomonadota</taxon>
        <taxon>Gammaproteobacteria</taxon>
        <taxon>Vibrionales</taxon>
        <taxon>Vibrionaceae</taxon>
        <taxon>Vibrio</taxon>
    </lineage>
</organism>
<dbReference type="GO" id="GO:0005886">
    <property type="term" value="C:plasma membrane"/>
    <property type="evidence" value="ECO:0007669"/>
    <property type="project" value="TreeGrafter"/>
</dbReference>
<dbReference type="InterPro" id="IPR012312">
    <property type="entry name" value="Hemerythrin-like"/>
</dbReference>
<evidence type="ECO:0000259" key="1">
    <source>
        <dbReference type="Pfam" id="PF01814"/>
    </source>
</evidence>
<dbReference type="PANTHER" id="PTHR39966:SF1">
    <property type="entry name" value="HEMERYTHRIN-LIKE DOMAIN-CONTAINING PROTEIN"/>
    <property type="match status" value="1"/>
</dbReference>
<gene>
    <name evidence="2" type="ORF">EJA03_13540</name>
</gene>
<feature type="domain" description="Hemerythrin-like" evidence="1">
    <location>
        <begin position="3"/>
        <end position="135"/>
    </location>
</feature>